<dbReference type="KEGG" id="nma:NMA1582"/>
<evidence type="ECO:0000313" key="2">
    <source>
        <dbReference type="Proteomes" id="UP000000626"/>
    </source>
</evidence>
<accession>A0A0U1RJB7</accession>
<protein>
    <submittedName>
        <fullName evidence="1">Uncharacterized protein</fullName>
    </submittedName>
</protein>
<gene>
    <name evidence="1" type="ordered locus">NMA1582</name>
</gene>
<organism evidence="1 2">
    <name type="scientific">Neisseria meningitidis serogroup A / serotype 4A (strain DSM 15465 / Z2491)</name>
    <dbReference type="NCBI Taxonomy" id="122587"/>
    <lineage>
        <taxon>Bacteria</taxon>
        <taxon>Pseudomonadati</taxon>
        <taxon>Pseudomonadota</taxon>
        <taxon>Betaproteobacteria</taxon>
        <taxon>Neisseriales</taxon>
        <taxon>Neisseriaceae</taxon>
        <taxon>Neisseria</taxon>
    </lineage>
</organism>
<name>A0A0U1RJB7_NEIMA</name>
<sequence>MLPSHRSPDSATHDRIRKMTMNAMPQTAAQNETLHTCSIIVDDARDFSPMLLDAGRDDTLISESMIPQIRTVAALIAAERHDFSRSSPAEFTDAADFFAARILVLGVRRFHLDVSLLQILKTANSRARRFAEKHRLFFTPAQAELSLNKHKNRRLLTVETEHEVENKGNPVANSLAFVRKLHTLPL</sequence>
<dbReference type="AlphaFoldDB" id="A0A0U1RJB7"/>
<dbReference type="Proteomes" id="UP000000626">
    <property type="component" value="Chromosome"/>
</dbReference>
<evidence type="ECO:0000313" key="1">
    <source>
        <dbReference type="EMBL" id="CAM08727.1"/>
    </source>
</evidence>
<dbReference type="EnsemblBacteria" id="CAM08727">
    <property type="protein sequence ID" value="CAM08727"/>
    <property type="gene ID" value="NMA1582"/>
</dbReference>
<reference evidence="1 2" key="1">
    <citation type="journal article" date="2000" name="Nature">
        <title>Complete DNA sequence of a serogroup A strain of Neisseria meningitidis Z2491.</title>
        <authorList>
            <person name="Parkhill J."/>
            <person name="Achtman M."/>
            <person name="James K.D."/>
            <person name="Bentley S.D."/>
            <person name="Churcher C."/>
            <person name="Klee S.R."/>
            <person name="Morelli G."/>
            <person name="Basham D."/>
            <person name="Brown D."/>
            <person name="Chillingworth T."/>
            <person name="Davies R.M."/>
            <person name="Davis P."/>
            <person name="Devlin K."/>
            <person name="Feltwell T."/>
            <person name="Hamlin N."/>
            <person name="Holroyd S."/>
            <person name="Jagels K."/>
            <person name="Leather S."/>
            <person name="Moule S."/>
            <person name="Mungall K."/>
            <person name="Quail M.A."/>
            <person name="Rajandream M.A."/>
            <person name="Rutherford K.M."/>
            <person name="Simmonds M."/>
            <person name="Skelton J."/>
            <person name="Whitehead S."/>
            <person name="Spratt B.G."/>
            <person name="Barrell B.G."/>
        </authorList>
    </citation>
    <scope>NUCLEOTIDE SEQUENCE [LARGE SCALE GENOMIC DNA]</scope>
    <source>
        <strain evidence="2">DSM 15465 / Z2491</strain>
    </source>
</reference>
<dbReference type="EMBL" id="AL157959">
    <property type="protein sequence ID" value="CAM08727.1"/>
    <property type="molecule type" value="Genomic_DNA"/>
</dbReference>
<proteinExistence type="predicted"/>
<dbReference type="HOGENOM" id="CLU_115382_0_0_4"/>